<dbReference type="Proteomes" id="UP000319143">
    <property type="component" value="Unassembled WGS sequence"/>
</dbReference>
<dbReference type="GO" id="GO:0016139">
    <property type="term" value="P:glycoside catabolic process"/>
    <property type="evidence" value="ECO:0007669"/>
    <property type="project" value="TreeGrafter"/>
</dbReference>
<dbReference type="EC" id="3.2.1.51" evidence="3"/>
<dbReference type="AlphaFoldDB" id="A0A5C6D5A5"/>
<feature type="domain" description="Glycoside hydrolase family 29 N-terminal" evidence="8">
    <location>
        <begin position="151"/>
        <end position="496"/>
    </location>
</feature>
<evidence type="ECO:0000313" key="10">
    <source>
        <dbReference type="EMBL" id="TWU30867.1"/>
    </source>
</evidence>
<evidence type="ECO:0000259" key="9">
    <source>
        <dbReference type="Pfam" id="PF16757"/>
    </source>
</evidence>
<evidence type="ECO:0000256" key="1">
    <source>
        <dbReference type="ARBA" id="ARBA00004071"/>
    </source>
</evidence>
<protein>
    <recommendedName>
        <fullName evidence="3">alpha-L-fucosidase</fullName>
        <ecNumber evidence="3">3.2.1.51</ecNumber>
    </recommendedName>
</protein>
<dbReference type="InterPro" id="IPR000933">
    <property type="entry name" value="Glyco_hydro_29"/>
</dbReference>
<dbReference type="InterPro" id="IPR017853">
    <property type="entry name" value="GH"/>
</dbReference>
<keyword evidence="11" id="KW-1185">Reference proteome</keyword>
<feature type="signal peptide" evidence="7">
    <location>
        <begin position="1"/>
        <end position="29"/>
    </location>
</feature>
<dbReference type="EMBL" id="SJPV01000020">
    <property type="protein sequence ID" value="TWU30867.1"/>
    <property type="molecule type" value="Genomic_DNA"/>
</dbReference>
<dbReference type="SUPFAM" id="SSF51445">
    <property type="entry name" value="(Trans)glycosidases"/>
    <property type="match status" value="1"/>
</dbReference>
<dbReference type="InterPro" id="IPR013780">
    <property type="entry name" value="Glyco_hydro_b"/>
</dbReference>
<dbReference type="PANTHER" id="PTHR10030">
    <property type="entry name" value="ALPHA-L-FUCOSIDASE"/>
    <property type="match status" value="1"/>
</dbReference>
<feature type="domain" description="Alpha-L-fucosidase C-terminal" evidence="9">
    <location>
        <begin position="534"/>
        <end position="601"/>
    </location>
</feature>
<dbReference type="RefSeq" id="WP_197231884.1">
    <property type="nucleotide sequence ID" value="NZ_SJPV01000020.1"/>
</dbReference>
<accession>A0A5C6D5A5</accession>
<comment type="similarity">
    <text evidence="2">Belongs to the glycosyl hydrolase 29 family.</text>
</comment>
<dbReference type="Pfam" id="PF01120">
    <property type="entry name" value="Alpha_L_fucos"/>
    <property type="match status" value="1"/>
</dbReference>
<evidence type="ECO:0000256" key="6">
    <source>
        <dbReference type="ARBA" id="ARBA00023295"/>
    </source>
</evidence>
<dbReference type="InterPro" id="IPR057739">
    <property type="entry name" value="Glyco_hydro_29_N"/>
</dbReference>
<dbReference type="InterPro" id="IPR031919">
    <property type="entry name" value="Fucosidase_C"/>
</dbReference>
<proteinExistence type="inferred from homology"/>
<dbReference type="Pfam" id="PF16757">
    <property type="entry name" value="Fucosidase_C"/>
    <property type="match status" value="1"/>
</dbReference>
<dbReference type="SMART" id="SM00812">
    <property type="entry name" value="Alpha_L_fucos"/>
    <property type="match status" value="1"/>
</dbReference>
<organism evidence="10 11">
    <name type="scientific">Novipirellula artificiosorum</name>
    <dbReference type="NCBI Taxonomy" id="2528016"/>
    <lineage>
        <taxon>Bacteria</taxon>
        <taxon>Pseudomonadati</taxon>
        <taxon>Planctomycetota</taxon>
        <taxon>Planctomycetia</taxon>
        <taxon>Pirellulales</taxon>
        <taxon>Pirellulaceae</taxon>
        <taxon>Novipirellula</taxon>
    </lineage>
</organism>
<gene>
    <name evidence="10" type="ORF">Poly41_65610</name>
</gene>
<dbReference type="GO" id="GO:0006004">
    <property type="term" value="P:fucose metabolic process"/>
    <property type="evidence" value="ECO:0007669"/>
    <property type="project" value="InterPro"/>
</dbReference>
<dbReference type="PRINTS" id="PR00741">
    <property type="entry name" value="GLHYDRLASE29"/>
</dbReference>
<dbReference type="Gene3D" id="3.20.20.80">
    <property type="entry name" value="Glycosidases"/>
    <property type="match status" value="1"/>
</dbReference>
<feature type="chain" id="PRO_5023005668" description="alpha-L-fucosidase" evidence="7">
    <location>
        <begin position="30"/>
        <end position="611"/>
    </location>
</feature>
<evidence type="ECO:0000256" key="4">
    <source>
        <dbReference type="ARBA" id="ARBA00022729"/>
    </source>
</evidence>
<comment type="caution">
    <text evidence="10">The sequence shown here is derived from an EMBL/GenBank/DDBJ whole genome shotgun (WGS) entry which is preliminary data.</text>
</comment>
<dbReference type="Gene3D" id="2.60.40.1180">
    <property type="entry name" value="Golgi alpha-mannosidase II"/>
    <property type="match status" value="1"/>
</dbReference>
<evidence type="ECO:0000256" key="2">
    <source>
        <dbReference type="ARBA" id="ARBA00007951"/>
    </source>
</evidence>
<comment type="function">
    <text evidence="1">Alpha-L-fucosidase is responsible for hydrolyzing the alpha-1,6-linked fucose joined to the reducing-end N-acetylglucosamine of the carbohydrate moieties of glycoproteins.</text>
</comment>
<sequence precursor="true">MRRYFSVGIVACIAFIATFFLVISGHVQAATTTHQGPDHWVVLKVQDAEVVDGRLAWDFELEEKGPYVVQVISTGELAKATVEVDGVQFQEVLKKDFVIEAGTVSEFKRSVSLKSVGKHRLTIETSVALKQLRIVPHFSNSLGSGEYHSQWLAMHQSKQKQAAMAWFKEAKFGMFIHWGLYSQAGGIWKGTRIEQSPYPGPRVAEWLMSTFRIPRAEYAELSKNFQPDHSFAENIARLAKDAGMKYVVITAKHHDGFALFDSACSQYDMMDATPYKGDAIKELYEACLAEGLEFGVYYSHGNDWQDGSDGNYASIKSRNDVLGIYTHPRGKNLWDPSPNTHAEYLENKAYLQIAELVKMMPRLRLIWFDGDGFVTEAQSFRFYKMIFDLNPNVIVNRRVGHGFGDYLDAGDNKIPGATEVLDKHWETCGTTNNSWGYKSYDDDWKSTRELLYYFIDIASKGGNYLLNIGPDGRGQVPAPSARHLREVGQWLAINGEAIYGSTRWKVLHEGAEETQLEGTGQRAAKGFSRRFTPKDFWFTAKGDTVYAISLVRSGDTVRIRSLNQQAGTIQRVRLLGSDQAFPWKQNAAALELDFKDVKTSENGFVVEILFR</sequence>
<keyword evidence="6" id="KW-0326">Glycosidase</keyword>
<evidence type="ECO:0000259" key="8">
    <source>
        <dbReference type="Pfam" id="PF01120"/>
    </source>
</evidence>
<dbReference type="GO" id="GO:0005764">
    <property type="term" value="C:lysosome"/>
    <property type="evidence" value="ECO:0007669"/>
    <property type="project" value="TreeGrafter"/>
</dbReference>
<reference evidence="10 11" key="1">
    <citation type="submission" date="2019-02" db="EMBL/GenBank/DDBJ databases">
        <title>Deep-cultivation of Planctomycetes and their phenomic and genomic characterization uncovers novel biology.</title>
        <authorList>
            <person name="Wiegand S."/>
            <person name="Jogler M."/>
            <person name="Boedeker C."/>
            <person name="Pinto D."/>
            <person name="Vollmers J."/>
            <person name="Rivas-Marin E."/>
            <person name="Kohn T."/>
            <person name="Peeters S.H."/>
            <person name="Heuer A."/>
            <person name="Rast P."/>
            <person name="Oberbeckmann S."/>
            <person name="Bunk B."/>
            <person name="Jeske O."/>
            <person name="Meyerdierks A."/>
            <person name="Storesund J.E."/>
            <person name="Kallscheuer N."/>
            <person name="Luecker S."/>
            <person name="Lage O.M."/>
            <person name="Pohl T."/>
            <person name="Merkel B.J."/>
            <person name="Hornburger P."/>
            <person name="Mueller R.-W."/>
            <person name="Bruemmer F."/>
            <person name="Labrenz M."/>
            <person name="Spormann A.M."/>
            <person name="Op Den Camp H."/>
            <person name="Overmann J."/>
            <person name="Amann R."/>
            <person name="Jetten M.S.M."/>
            <person name="Mascher T."/>
            <person name="Medema M.H."/>
            <person name="Devos D.P."/>
            <person name="Kaster A.-K."/>
            <person name="Ovreas L."/>
            <person name="Rohde M."/>
            <person name="Galperin M.Y."/>
            <person name="Jogler C."/>
        </authorList>
    </citation>
    <scope>NUCLEOTIDE SEQUENCE [LARGE SCALE GENOMIC DNA]</scope>
    <source>
        <strain evidence="10 11">Poly41</strain>
    </source>
</reference>
<keyword evidence="4 7" id="KW-0732">Signal</keyword>
<evidence type="ECO:0000256" key="7">
    <source>
        <dbReference type="SAM" id="SignalP"/>
    </source>
</evidence>
<name>A0A5C6D5A5_9BACT</name>
<evidence type="ECO:0000256" key="5">
    <source>
        <dbReference type="ARBA" id="ARBA00022801"/>
    </source>
</evidence>
<keyword evidence="5" id="KW-0378">Hydrolase</keyword>
<evidence type="ECO:0000256" key="3">
    <source>
        <dbReference type="ARBA" id="ARBA00012662"/>
    </source>
</evidence>
<dbReference type="PANTHER" id="PTHR10030:SF37">
    <property type="entry name" value="ALPHA-L-FUCOSIDASE-RELATED"/>
    <property type="match status" value="1"/>
</dbReference>
<evidence type="ECO:0000313" key="11">
    <source>
        <dbReference type="Proteomes" id="UP000319143"/>
    </source>
</evidence>
<dbReference type="InterPro" id="IPR016286">
    <property type="entry name" value="FUC_metazoa-typ"/>
</dbReference>
<dbReference type="GO" id="GO:0004560">
    <property type="term" value="F:alpha-L-fucosidase activity"/>
    <property type="evidence" value="ECO:0007669"/>
    <property type="project" value="InterPro"/>
</dbReference>